<dbReference type="RefSeq" id="WP_126470914.1">
    <property type="nucleotide sequence ID" value="NZ_RXOE01000002.1"/>
</dbReference>
<dbReference type="InterPro" id="IPR036271">
    <property type="entry name" value="Tet_transcr_reg_TetR-rel_C_sf"/>
</dbReference>
<dbReference type="PANTHER" id="PTHR30055:SF146">
    <property type="entry name" value="HTH-TYPE TRANSCRIPTIONAL DUAL REGULATOR CECR"/>
    <property type="match status" value="1"/>
</dbReference>
<keyword evidence="1" id="KW-0805">Transcription regulation</keyword>
<dbReference type="InterPro" id="IPR009057">
    <property type="entry name" value="Homeodomain-like_sf"/>
</dbReference>
<dbReference type="Gene3D" id="1.10.357.10">
    <property type="entry name" value="Tetracycline Repressor, domain 2"/>
    <property type="match status" value="1"/>
</dbReference>
<dbReference type="Pfam" id="PF16914">
    <property type="entry name" value="TetR_C_12"/>
    <property type="match status" value="1"/>
</dbReference>
<dbReference type="Proteomes" id="UP000267418">
    <property type="component" value="Unassembled WGS sequence"/>
</dbReference>
<keyword evidence="2 4" id="KW-0238">DNA-binding</keyword>
<dbReference type="SUPFAM" id="SSF48498">
    <property type="entry name" value="Tetracyclin repressor-like, C-terminal domain"/>
    <property type="match status" value="1"/>
</dbReference>
<dbReference type="InterPro" id="IPR050109">
    <property type="entry name" value="HTH-type_TetR-like_transc_reg"/>
</dbReference>
<evidence type="ECO:0000256" key="1">
    <source>
        <dbReference type="ARBA" id="ARBA00023015"/>
    </source>
</evidence>
<evidence type="ECO:0000256" key="3">
    <source>
        <dbReference type="ARBA" id="ARBA00023163"/>
    </source>
</evidence>
<dbReference type="PRINTS" id="PR00455">
    <property type="entry name" value="HTHTETR"/>
</dbReference>
<keyword evidence="7" id="KW-1185">Reference proteome</keyword>
<dbReference type="Pfam" id="PF00440">
    <property type="entry name" value="TetR_N"/>
    <property type="match status" value="1"/>
</dbReference>
<protein>
    <submittedName>
        <fullName evidence="6">TetR family transcriptional regulator</fullName>
    </submittedName>
</protein>
<evidence type="ECO:0000256" key="4">
    <source>
        <dbReference type="PROSITE-ProRule" id="PRU00335"/>
    </source>
</evidence>
<dbReference type="EMBL" id="RXOE01000002">
    <property type="protein sequence ID" value="RTQ35592.1"/>
    <property type="molecule type" value="Genomic_DNA"/>
</dbReference>
<name>A0A3S0GXQ5_9BURK</name>
<proteinExistence type="predicted"/>
<feature type="DNA-binding region" description="H-T-H motif" evidence="4">
    <location>
        <begin position="33"/>
        <end position="52"/>
    </location>
</feature>
<keyword evidence="3" id="KW-0804">Transcription</keyword>
<dbReference type="PANTHER" id="PTHR30055">
    <property type="entry name" value="HTH-TYPE TRANSCRIPTIONAL REGULATOR RUTR"/>
    <property type="match status" value="1"/>
</dbReference>
<evidence type="ECO:0000313" key="6">
    <source>
        <dbReference type="EMBL" id="RTQ35592.1"/>
    </source>
</evidence>
<sequence>MTRPGREAGRQTRAALREAALALFVEQGYEPVTMAAIANQIGGYPNQVTHHFGSKDALFAEASGLAILRAARHAEQAAVHADSIESHARILIASLLGPGASSVMMFAEAMLMARNKAALRPSIQSALDRLHAVGEATLLETLSRHRWKIRTSPEMVTRAFWASVLGLALEKAATGDAFEHQSAEAVALSMMNLNQDYIAKIE</sequence>
<reference evidence="6 7" key="1">
    <citation type="submission" date="2018-12" db="EMBL/GenBank/DDBJ databases">
        <title>The genome of Variovorax gossypii DSM 100435.</title>
        <authorList>
            <person name="Gao J."/>
            <person name="Sun J."/>
        </authorList>
    </citation>
    <scope>NUCLEOTIDE SEQUENCE [LARGE SCALE GENOMIC DNA]</scope>
    <source>
        <strain evidence="6 7">DSM 100435</strain>
    </source>
</reference>
<evidence type="ECO:0000259" key="5">
    <source>
        <dbReference type="PROSITE" id="PS50977"/>
    </source>
</evidence>
<dbReference type="GO" id="GO:0003700">
    <property type="term" value="F:DNA-binding transcription factor activity"/>
    <property type="evidence" value="ECO:0007669"/>
    <property type="project" value="TreeGrafter"/>
</dbReference>
<gene>
    <name evidence="6" type="ORF">EJP69_14660</name>
</gene>
<evidence type="ECO:0000256" key="2">
    <source>
        <dbReference type="ARBA" id="ARBA00023125"/>
    </source>
</evidence>
<evidence type="ECO:0000313" key="7">
    <source>
        <dbReference type="Proteomes" id="UP000267418"/>
    </source>
</evidence>
<dbReference type="AlphaFoldDB" id="A0A3S0GXQ5"/>
<dbReference type="GO" id="GO:0000976">
    <property type="term" value="F:transcription cis-regulatory region binding"/>
    <property type="evidence" value="ECO:0007669"/>
    <property type="project" value="TreeGrafter"/>
</dbReference>
<dbReference type="InterPro" id="IPR001647">
    <property type="entry name" value="HTH_TetR"/>
</dbReference>
<organism evidence="6 7">
    <name type="scientific">Variovorax gossypii</name>
    <dbReference type="NCBI Taxonomy" id="1679495"/>
    <lineage>
        <taxon>Bacteria</taxon>
        <taxon>Pseudomonadati</taxon>
        <taxon>Pseudomonadota</taxon>
        <taxon>Betaproteobacteria</taxon>
        <taxon>Burkholderiales</taxon>
        <taxon>Comamonadaceae</taxon>
        <taxon>Variovorax</taxon>
    </lineage>
</organism>
<feature type="domain" description="HTH tetR-type" evidence="5">
    <location>
        <begin position="10"/>
        <end position="70"/>
    </location>
</feature>
<dbReference type="OrthoDB" id="2356263at2"/>
<comment type="caution">
    <text evidence="6">The sequence shown here is derived from an EMBL/GenBank/DDBJ whole genome shotgun (WGS) entry which is preliminary data.</text>
</comment>
<dbReference type="SUPFAM" id="SSF46689">
    <property type="entry name" value="Homeodomain-like"/>
    <property type="match status" value="1"/>
</dbReference>
<dbReference type="InterPro" id="IPR011075">
    <property type="entry name" value="TetR_C"/>
</dbReference>
<accession>A0A3S0GXQ5</accession>
<dbReference type="PROSITE" id="PS50977">
    <property type="entry name" value="HTH_TETR_2"/>
    <property type="match status" value="1"/>
</dbReference>